<dbReference type="GO" id="GO:0004737">
    <property type="term" value="F:pyruvate decarboxylase activity"/>
    <property type="evidence" value="ECO:0007669"/>
    <property type="project" value="TreeGrafter"/>
</dbReference>
<sequence>MSSPQITSLAESQMGQAHSVEATSIGQYLLDRLRGLGVDQMFGIPGDYVLSFFKMVEESPVEMVVTTNELAAGYAADAYARIRGLGVACITYAVGAFSLTNAVAGAYAEQSPLVIISGSPGTREVKRNRLLHHMVGDSTTQMDVFKNITVAQALLDDPLTAFREIDRVLDACLRFKRPVYLEIPRDRVHTPPIHPHRSFHEEPVSDPDELREAVAETLEMLKKAKRPVILAGIEINRYRLADRVLKLAERHRIPISATLLSKSVFPERHPLYLGVYQAAMGRQEVTQYVENSDCLLMLGAMITDTDTGIFTHQLNPDYLVFATSEQVQIRYHHYEDILLEDFVAKLDTSELPIYEPTLPKSQNPIDQPYATVPNTVITVRRLFQKLNSILDANSVVIADPGDALFGAADLSVQDSAEFLGSAFYATLGWAVPAAIGAQKAAPSRRPIVLVGDGAFQMTGFELGTTKRFGLNPIVIVLNNKGYLTERFLLEGRFNDIPNWQYHRLPEVIGHGRGYEVFTESDLDRALESAWQNSDSFSLLNVHLAPTDHSPGLARLGENLSKRV</sequence>
<evidence type="ECO:0000256" key="7">
    <source>
        <dbReference type="ARBA" id="ARBA00023052"/>
    </source>
</evidence>
<dbReference type="GO" id="GO:0005829">
    <property type="term" value="C:cytosol"/>
    <property type="evidence" value="ECO:0007669"/>
    <property type="project" value="TreeGrafter"/>
</dbReference>
<name>A0A6C2YQ86_9BACT</name>
<organism evidence="14">
    <name type="scientific">Tuwongella immobilis</name>
    <dbReference type="NCBI Taxonomy" id="692036"/>
    <lineage>
        <taxon>Bacteria</taxon>
        <taxon>Pseudomonadati</taxon>
        <taxon>Planctomycetota</taxon>
        <taxon>Planctomycetia</taxon>
        <taxon>Gemmatales</taxon>
        <taxon>Gemmataceae</taxon>
        <taxon>Tuwongella</taxon>
    </lineage>
</organism>
<evidence type="ECO:0000256" key="1">
    <source>
        <dbReference type="ARBA" id="ARBA00001920"/>
    </source>
</evidence>
<dbReference type="PROSITE" id="PS00187">
    <property type="entry name" value="TPP_ENZYMES"/>
    <property type="match status" value="1"/>
</dbReference>
<dbReference type="Pfam" id="PF00205">
    <property type="entry name" value="TPP_enzyme_M"/>
    <property type="match status" value="1"/>
</dbReference>
<gene>
    <name evidence="14" type="ORF">GMBLW1_03240</name>
</gene>
<evidence type="ECO:0000313" key="15">
    <source>
        <dbReference type="Proteomes" id="UP000464378"/>
    </source>
</evidence>
<comment type="cofactor">
    <cofactor evidence="1">
        <name>a metal cation</name>
        <dbReference type="ChEBI" id="CHEBI:25213"/>
    </cofactor>
</comment>
<dbReference type="SUPFAM" id="SSF52467">
    <property type="entry name" value="DHS-like NAD/FAD-binding domain"/>
    <property type="match status" value="1"/>
</dbReference>
<reference evidence="14" key="1">
    <citation type="submission" date="2019-04" db="EMBL/GenBank/DDBJ databases">
        <authorList>
            <consortium name="Science for Life Laboratories"/>
        </authorList>
    </citation>
    <scope>NUCLEOTIDE SEQUENCE</scope>
    <source>
        <strain evidence="14">MBLW1</strain>
    </source>
</reference>
<dbReference type="InterPro" id="IPR012110">
    <property type="entry name" value="PDC/IPDC-like"/>
</dbReference>
<dbReference type="EMBL" id="LR586016">
    <property type="protein sequence ID" value="VIP03636.1"/>
    <property type="molecule type" value="Genomic_DNA"/>
</dbReference>
<evidence type="ECO:0000256" key="5">
    <source>
        <dbReference type="ARBA" id="ARBA00022793"/>
    </source>
</evidence>
<evidence type="ECO:0000256" key="2">
    <source>
        <dbReference type="ARBA" id="ARBA00001964"/>
    </source>
</evidence>
<dbReference type="InterPro" id="IPR000399">
    <property type="entry name" value="TPP-bd_CS"/>
</dbReference>
<dbReference type="Gene3D" id="3.40.50.1220">
    <property type="entry name" value="TPP-binding domain"/>
    <property type="match status" value="1"/>
</dbReference>
<evidence type="ECO:0000259" key="12">
    <source>
        <dbReference type="Pfam" id="PF02775"/>
    </source>
</evidence>
<evidence type="ECO:0000256" key="4">
    <source>
        <dbReference type="ARBA" id="ARBA00022723"/>
    </source>
</evidence>
<evidence type="ECO:0000256" key="8">
    <source>
        <dbReference type="ARBA" id="ARBA00023239"/>
    </source>
</evidence>
<protein>
    <submittedName>
        <fullName evidence="14">Uncharacterized protein</fullName>
    </submittedName>
</protein>
<feature type="binding site" evidence="9">
    <location>
        <position position="452"/>
    </location>
    <ligand>
        <name>Mg(2+)</name>
        <dbReference type="ChEBI" id="CHEBI:18420"/>
    </ligand>
</feature>
<dbReference type="GO" id="GO:0000287">
    <property type="term" value="F:magnesium ion binding"/>
    <property type="evidence" value="ECO:0007669"/>
    <property type="project" value="InterPro"/>
</dbReference>
<comment type="cofactor">
    <cofactor evidence="2">
        <name>thiamine diphosphate</name>
        <dbReference type="ChEBI" id="CHEBI:58937"/>
    </cofactor>
</comment>
<dbReference type="CDD" id="cd07038">
    <property type="entry name" value="TPP_PYR_PDC_IPDC_like"/>
    <property type="match status" value="1"/>
</dbReference>
<comment type="cofactor">
    <cofactor evidence="9">
        <name>Mg(2+)</name>
        <dbReference type="ChEBI" id="CHEBI:18420"/>
    </cofactor>
    <text evidence="9">Binds 1 Mg(2+) per subunit.</text>
</comment>
<evidence type="ECO:0000313" key="14">
    <source>
        <dbReference type="EMBL" id="VIP03636.1"/>
    </source>
</evidence>
<keyword evidence="15" id="KW-1185">Reference proteome</keyword>
<dbReference type="PANTHER" id="PTHR43452">
    <property type="entry name" value="PYRUVATE DECARBOXYLASE"/>
    <property type="match status" value="1"/>
</dbReference>
<dbReference type="InterPro" id="IPR012000">
    <property type="entry name" value="Thiamin_PyroP_enz_cen_dom"/>
</dbReference>
<dbReference type="SUPFAM" id="SSF52518">
    <property type="entry name" value="Thiamin diphosphate-binding fold (THDP-binding)"/>
    <property type="match status" value="2"/>
</dbReference>
<dbReference type="Pfam" id="PF02775">
    <property type="entry name" value="TPP_enzyme_C"/>
    <property type="match status" value="1"/>
</dbReference>
<evidence type="ECO:0000256" key="10">
    <source>
        <dbReference type="RuleBase" id="RU362132"/>
    </source>
</evidence>
<dbReference type="AlphaFoldDB" id="A0A6C2YQ86"/>
<dbReference type="RefSeq" id="WP_197740729.1">
    <property type="nucleotide sequence ID" value="NZ_LR593887.1"/>
</dbReference>
<dbReference type="InterPro" id="IPR011766">
    <property type="entry name" value="TPP_enzyme_TPP-bd"/>
</dbReference>
<dbReference type="Gene3D" id="3.40.50.970">
    <property type="match status" value="2"/>
</dbReference>
<keyword evidence="4 9" id="KW-0479">Metal-binding</keyword>
<feature type="domain" description="Thiamine pyrophosphate enzyme TPP-binding" evidence="12">
    <location>
        <begin position="411"/>
        <end position="541"/>
    </location>
</feature>
<evidence type="ECO:0000259" key="11">
    <source>
        <dbReference type="Pfam" id="PF00205"/>
    </source>
</evidence>
<feature type="binding site" evidence="9">
    <location>
        <position position="481"/>
    </location>
    <ligand>
        <name>Mg(2+)</name>
        <dbReference type="ChEBI" id="CHEBI:18420"/>
    </ligand>
</feature>
<keyword evidence="6 9" id="KW-0460">Magnesium</keyword>
<evidence type="ECO:0000256" key="9">
    <source>
        <dbReference type="PIRSR" id="PIRSR036565-2"/>
    </source>
</evidence>
<feature type="domain" description="Thiamine pyrophosphate enzyme central" evidence="11">
    <location>
        <begin position="215"/>
        <end position="333"/>
    </location>
</feature>
<dbReference type="InterPro" id="IPR029061">
    <property type="entry name" value="THDP-binding"/>
</dbReference>
<dbReference type="KEGG" id="tim:GMBLW1_03240"/>
<dbReference type="CDD" id="cd02005">
    <property type="entry name" value="TPP_PDC_IPDC"/>
    <property type="match status" value="1"/>
</dbReference>
<keyword evidence="8" id="KW-0456">Lyase</keyword>
<keyword evidence="14" id="KW-0670">Pyruvate</keyword>
<keyword evidence="7 10" id="KW-0786">Thiamine pyrophosphate</keyword>
<dbReference type="InterPro" id="IPR047213">
    <property type="entry name" value="TPP_PYR_PDC_IPDC-like"/>
</dbReference>
<dbReference type="Pfam" id="PF02776">
    <property type="entry name" value="TPP_enzyme_N"/>
    <property type="match status" value="1"/>
</dbReference>
<keyword evidence="5" id="KW-0210">Decarboxylase</keyword>
<dbReference type="EMBL" id="LR593887">
    <property type="protein sequence ID" value="VTS04640.1"/>
    <property type="molecule type" value="Genomic_DNA"/>
</dbReference>
<dbReference type="InParanoid" id="A0A6C2YQ86"/>
<dbReference type="Proteomes" id="UP000464378">
    <property type="component" value="Chromosome"/>
</dbReference>
<evidence type="ECO:0000256" key="3">
    <source>
        <dbReference type="ARBA" id="ARBA00007812"/>
    </source>
</evidence>
<dbReference type="PANTHER" id="PTHR43452:SF30">
    <property type="entry name" value="PYRUVATE DECARBOXYLASE ISOZYME 1-RELATED"/>
    <property type="match status" value="1"/>
</dbReference>
<dbReference type="GO" id="GO:0000949">
    <property type="term" value="P:aromatic amino acid family catabolic process to alcohol via Ehrlich pathway"/>
    <property type="evidence" value="ECO:0007669"/>
    <property type="project" value="TreeGrafter"/>
</dbReference>
<feature type="binding site" evidence="9">
    <location>
        <position position="479"/>
    </location>
    <ligand>
        <name>Mg(2+)</name>
        <dbReference type="ChEBI" id="CHEBI:18420"/>
    </ligand>
</feature>
<feature type="domain" description="Thiamine pyrophosphate enzyme N-terminal TPP-binding" evidence="13">
    <location>
        <begin position="25"/>
        <end position="132"/>
    </location>
</feature>
<proteinExistence type="inferred from homology"/>
<accession>A0A6C2YQ86</accession>
<dbReference type="InterPro" id="IPR047214">
    <property type="entry name" value="TPP_PDC_IPDC"/>
</dbReference>
<comment type="similarity">
    <text evidence="3 10">Belongs to the TPP enzyme family.</text>
</comment>
<dbReference type="InterPro" id="IPR012001">
    <property type="entry name" value="Thiamin_PyroP_enz_TPP-bd_dom"/>
</dbReference>
<evidence type="ECO:0000259" key="13">
    <source>
        <dbReference type="Pfam" id="PF02776"/>
    </source>
</evidence>
<evidence type="ECO:0000256" key="6">
    <source>
        <dbReference type="ARBA" id="ARBA00022842"/>
    </source>
</evidence>
<dbReference type="PIRSF" id="PIRSF036565">
    <property type="entry name" value="Pyruvt_ip_decrb"/>
    <property type="match status" value="1"/>
</dbReference>
<dbReference type="InterPro" id="IPR029035">
    <property type="entry name" value="DHS-like_NAD/FAD-binding_dom"/>
</dbReference>
<dbReference type="GO" id="GO:0030976">
    <property type="term" value="F:thiamine pyrophosphate binding"/>
    <property type="evidence" value="ECO:0007669"/>
    <property type="project" value="InterPro"/>
</dbReference>